<keyword evidence="3" id="KW-0413">Isomerase</keyword>
<dbReference type="SUPFAM" id="SSF51658">
    <property type="entry name" value="Xylose isomerase-like"/>
    <property type="match status" value="1"/>
</dbReference>
<evidence type="ECO:0000313" key="4">
    <source>
        <dbReference type="Proteomes" id="UP000058305"/>
    </source>
</evidence>
<name>A0A0Y0Q940_9MICO</name>
<dbReference type="PANTHER" id="PTHR12110:SF41">
    <property type="entry name" value="INOSOSE DEHYDRATASE"/>
    <property type="match status" value="1"/>
</dbReference>
<dbReference type="Pfam" id="PF01261">
    <property type="entry name" value="AP_endonuc_2"/>
    <property type="match status" value="1"/>
</dbReference>
<dbReference type="InterPro" id="IPR050312">
    <property type="entry name" value="IolE/XylAMocC-like"/>
</dbReference>
<dbReference type="Proteomes" id="UP000058305">
    <property type="component" value="Chromosome"/>
</dbReference>
<sequence length="272" mass="29288">MTTPELSVQLYTVKDQLDADLDGTLGRLAGMGLRLVEAFDFVRRPDELAEAFAKHGLTSPTGHATLLSDEIRLGDLVYPVDSHETIFAAAKTLGVETVIDAFIPLERWQTEEGVADIATRLNAAARSAAEHGLRVGYHNHSQEFVASFGGRSAFEHFAEQLDPEVVLEVDLFWAATAGQDVPALLSRLGERVVAVHAKDGIPGVNPFTPGAAEFDPTMLDQRAAGQGEVPILAALAAAPSVRYAILEFDAYKGDIFEGIETGVKFFAENGIR</sequence>
<dbReference type="PANTHER" id="PTHR12110">
    <property type="entry name" value="HYDROXYPYRUVATE ISOMERASE"/>
    <property type="match status" value="1"/>
</dbReference>
<proteinExistence type="predicted"/>
<dbReference type="RefSeq" id="WP_067231015.1">
    <property type="nucleotide sequence ID" value="NZ_CP014145.1"/>
</dbReference>
<feature type="domain" description="Xylose isomerase-like TIM barrel" evidence="2">
    <location>
        <begin position="30"/>
        <end position="250"/>
    </location>
</feature>
<dbReference type="KEGG" id="mvd:AWU67_15300"/>
<keyword evidence="1" id="KW-0119">Carbohydrate metabolism</keyword>
<dbReference type="AlphaFoldDB" id="A0A0Y0Q940"/>
<dbReference type="InterPro" id="IPR013022">
    <property type="entry name" value="Xyl_isomerase-like_TIM-brl"/>
</dbReference>
<evidence type="ECO:0000313" key="3">
    <source>
        <dbReference type="EMBL" id="AMB59996.1"/>
    </source>
</evidence>
<reference evidence="3 4" key="1">
    <citation type="journal article" date="2016" name="J. Biotechnol.">
        <title>First complete genome sequence of a species in the genus Microterricola, an extremophilic cold active enzyme producing bacterial strain ERGS5:02 isolated from Sikkim Himalaya.</title>
        <authorList>
            <person name="Himanshu"/>
            <person name="Swarnkar M.K."/>
            <person name="Singh D."/>
            <person name="Kumar R."/>
        </authorList>
    </citation>
    <scope>NUCLEOTIDE SEQUENCE [LARGE SCALE GENOMIC DNA]</scope>
    <source>
        <strain evidence="3 4">ERGS5:02</strain>
    </source>
</reference>
<dbReference type="GO" id="GO:0016853">
    <property type="term" value="F:isomerase activity"/>
    <property type="evidence" value="ECO:0007669"/>
    <property type="project" value="UniProtKB-KW"/>
</dbReference>
<gene>
    <name evidence="3" type="ORF">AWU67_15300</name>
</gene>
<organism evidence="3 4">
    <name type="scientific">Microterricola viridarii</name>
    <dbReference type="NCBI Taxonomy" id="412690"/>
    <lineage>
        <taxon>Bacteria</taxon>
        <taxon>Bacillati</taxon>
        <taxon>Actinomycetota</taxon>
        <taxon>Actinomycetes</taxon>
        <taxon>Micrococcales</taxon>
        <taxon>Microbacteriaceae</taxon>
        <taxon>Microterricola</taxon>
    </lineage>
</organism>
<dbReference type="Gene3D" id="3.20.20.150">
    <property type="entry name" value="Divalent-metal-dependent TIM barrel enzymes"/>
    <property type="match status" value="1"/>
</dbReference>
<reference evidence="4" key="2">
    <citation type="submission" date="2016-01" db="EMBL/GenBank/DDBJ databases">
        <title>First complete genome sequence of a species in the genus Microterricola, an extremophilic cold active enzyme producing strain ERGS5:02 isolated from Sikkim Himalaya.</title>
        <authorList>
            <person name="Kumar R."/>
            <person name="Singh D."/>
            <person name="Swarnkar M.K."/>
        </authorList>
    </citation>
    <scope>NUCLEOTIDE SEQUENCE [LARGE SCALE GENOMIC DNA]</scope>
    <source>
        <strain evidence="4">ERGS5:02</strain>
    </source>
</reference>
<dbReference type="EMBL" id="CP014145">
    <property type="protein sequence ID" value="AMB59996.1"/>
    <property type="molecule type" value="Genomic_DNA"/>
</dbReference>
<accession>A0A0Y0Q940</accession>
<evidence type="ECO:0000256" key="1">
    <source>
        <dbReference type="ARBA" id="ARBA00023277"/>
    </source>
</evidence>
<keyword evidence="4" id="KW-1185">Reference proteome</keyword>
<evidence type="ECO:0000259" key="2">
    <source>
        <dbReference type="Pfam" id="PF01261"/>
    </source>
</evidence>
<dbReference type="InterPro" id="IPR036237">
    <property type="entry name" value="Xyl_isomerase-like_sf"/>
</dbReference>
<dbReference type="OrthoDB" id="5182842at2"/>
<protein>
    <submittedName>
        <fullName evidence="3">Sugar phosphate isomerase</fullName>
    </submittedName>
</protein>